<name>A0A369MWA5_EGGLN</name>
<evidence type="ECO:0000313" key="1">
    <source>
        <dbReference type="EMBL" id="RDB81551.1"/>
    </source>
</evidence>
<reference evidence="1 2" key="1">
    <citation type="journal article" date="2018" name="Elife">
        <title>Discovery and characterization of a prevalent human gut bacterial enzyme sufficient for the inactivation of a family of plant toxins.</title>
        <authorList>
            <person name="Koppel N."/>
            <person name="Bisanz J.E."/>
            <person name="Pandelia M.E."/>
            <person name="Turnbaugh P.J."/>
            <person name="Balskus E.P."/>
        </authorList>
    </citation>
    <scope>NUCLEOTIDE SEQUENCE [LARGE SCALE GENOMIC DNA]</scope>
    <source>
        <strain evidence="1 2">MR1 #12</strain>
    </source>
</reference>
<organism evidence="1 2">
    <name type="scientific">Eggerthella lenta</name>
    <name type="common">Eubacterium lentum</name>
    <dbReference type="NCBI Taxonomy" id="84112"/>
    <lineage>
        <taxon>Bacteria</taxon>
        <taxon>Bacillati</taxon>
        <taxon>Actinomycetota</taxon>
        <taxon>Coriobacteriia</taxon>
        <taxon>Eggerthellales</taxon>
        <taxon>Eggerthellaceae</taxon>
        <taxon>Eggerthella</taxon>
    </lineage>
</organism>
<proteinExistence type="predicted"/>
<dbReference type="RefSeq" id="WP_009305451.1">
    <property type="nucleotide sequence ID" value="NZ_JADNMJ010000005.1"/>
</dbReference>
<gene>
    <name evidence="1" type="ORF">C1872_02430</name>
</gene>
<comment type="caution">
    <text evidence="1">The sequence shown here is derived from an EMBL/GenBank/DDBJ whole genome shotgun (WGS) entry which is preliminary data.</text>
</comment>
<dbReference type="EMBL" id="PPTX01000002">
    <property type="protein sequence ID" value="RDB81551.1"/>
    <property type="molecule type" value="Genomic_DNA"/>
</dbReference>
<sequence>MNRQAMHSYLMNGGADRDGMKAISDAVISSISSARVARGEEGLSDDEVNDAREKASGIIDGAFADNAGKER</sequence>
<accession>A0A369MWA5</accession>
<dbReference type="AlphaFoldDB" id="A0A369MWA5"/>
<dbReference type="Proteomes" id="UP000253752">
    <property type="component" value="Unassembled WGS sequence"/>
</dbReference>
<protein>
    <submittedName>
        <fullName evidence="1">Uncharacterized protein</fullName>
    </submittedName>
</protein>
<evidence type="ECO:0000313" key="2">
    <source>
        <dbReference type="Proteomes" id="UP000253752"/>
    </source>
</evidence>